<proteinExistence type="predicted"/>
<name>A0AC34FBI0_9BILA</name>
<protein>
    <submittedName>
        <fullName evidence="2">Uncharacterized protein</fullName>
    </submittedName>
</protein>
<accession>A0AC34FBI0</accession>
<evidence type="ECO:0000313" key="2">
    <source>
        <dbReference type="WBParaSite" id="ES5_v2.g14671.t1"/>
    </source>
</evidence>
<reference evidence="2" key="1">
    <citation type="submission" date="2022-11" db="UniProtKB">
        <authorList>
            <consortium name="WormBaseParasite"/>
        </authorList>
    </citation>
    <scope>IDENTIFICATION</scope>
</reference>
<sequence>MFEKQKENRQKDFGQKDNSSNLNNSTLSLHIAAYENSVEALNKFIEEEKVPQQKNAKQFLTDSTSIIQNPFEFPRQQTNEGIKPEVMQFKASQKLHNPNFSENKSMSDGETSWIQIDDDDDVPPELNGNHPISTKRAPTLYHQCSRLVAKASRKVSRDAIDGSSKVVQNAFMKCLEKDKITSALVRLPKLINDISHRNWVPSKFLETSFPLLAIDYKACEKEKYNGNILSLMEQFENTRITPDAYYTAAMVNAYQKKDVISVPPAHMIMTERIQEMFAANNNTGDVAKVKKSKKEKLPKLKKVKNGRKSKKYSRRRPYQPRKRVDPYASSNPVCLENKRLLGEKATPADLMSLKFRKLKPETSRIKPINPLTTAFCDAPWFRRQLKTGEHSKPIPLIEDERKTGGKRSLLERKLNAKASLCVHQPIPLPNGLTLFPPATPWKTEYPENYDEYYEEYKQYVVNSHDNYRSKEENNWKDYHTEIQQQYNNPFSDYEVIQQLNLDKNAIITISQELRDQSLERDKRLADLLQNASIASQ</sequence>
<evidence type="ECO:0000313" key="1">
    <source>
        <dbReference type="Proteomes" id="UP000887579"/>
    </source>
</evidence>
<organism evidence="1 2">
    <name type="scientific">Panagrolaimus sp. ES5</name>
    <dbReference type="NCBI Taxonomy" id="591445"/>
    <lineage>
        <taxon>Eukaryota</taxon>
        <taxon>Metazoa</taxon>
        <taxon>Ecdysozoa</taxon>
        <taxon>Nematoda</taxon>
        <taxon>Chromadorea</taxon>
        <taxon>Rhabditida</taxon>
        <taxon>Tylenchina</taxon>
        <taxon>Panagrolaimomorpha</taxon>
        <taxon>Panagrolaimoidea</taxon>
        <taxon>Panagrolaimidae</taxon>
        <taxon>Panagrolaimus</taxon>
    </lineage>
</organism>
<dbReference type="WBParaSite" id="ES5_v2.g14671.t1">
    <property type="protein sequence ID" value="ES5_v2.g14671.t1"/>
    <property type="gene ID" value="ES5_v2.g14671"/>
</dbReference>
<dbReference type="Proteomes" id="UP000887579">
    <property type="component" value="Unplaced"/>
</dbReference>